<feature type="transmembrane region" description="Helical" evidence="1">
    <location>
        <begin position="7"/>
        <end position="25"/>
    </location>
</feature>
<gene>
    <name evidence="2" type="ORF">QOZ84_08120</name>
</gene>
<dbReference type="Proteomes" id="UP001301012">
    <property type="component" value="Unassembled WGS sequence"/>
</dbReference>
<comment type="caution">
    <text evidence="2">The sequence shown here is derived from an EMBL/GenBank/DDBJ whole genome shotgun (WGS) entry which is preliminary data.</text>
</comment>
<accession>A0ABT7EBS8</accession>
<evidence type="ECO:0000313" key="2">
    <source>
        <dbReference type="EMBL" id="MDK2563513.1"/>
    </source>
</evidence>
<dbReference type="RefSeq" id="WP_284132451.1">
    <property type="nucleotide sequence ID" value="NZ_JASKYM010000002.1"/>
</dbReference>
<sequence>MDINIDLIFKILMLIVLLGISIKAIKLVSSLIFKIAVVGFVILFVYKLFI</sequence>
<keyword evidence="1" id="KW-0472">Membrane</keyword>
<keyword evidence="1" id="KW-0812">Transmembrane</keyword>
<proteinExistence type="predicted"/>
<keyword evidence="3" id="KW-1185">Reference proteome</keyword>
<dbReference type="EMBL" id="JASKYM010000002">
    <property type="protein sequence ID" value="MDK2563513.1"/>
    <property type="molecule type" value="Genomic_DNA"/>
</dbReference>
<protein>
    <submittedName>
        <fullName evidence="2">Uncharacterized protein</fullName>
    </submittedName>
</protein>
<feature type="transmembrane region" description="Helical" evidence="1">
    <location>
        <begin position="31"/>
        <end position="49"/>
    </location>
</feature>
<name>A0ABT7EBS8_9FIRM</name>
<keyword evidence="1" id="KW-1133">Transmembrane helix</keyword>
<organism evidence="2 3">
    <name type="scientific">Romboutsia sedimentorum</name>
    <dbReference type="NCBI Taxonomy" id="1368474"/>
    <lineage>
        <taxon>Bacteria</taxon>
        <taxon>Bacillati</taxon>
        <taxon>Bacillota</taxon>
        <taxon>Clostridia</taxon>
        <taxon>Peptostreptococcales</taxon>
        <taxon>Peptostreptococcaceae</taxon>
        <taxon>Romboutsia</taxon>
    </lineage>
</organism>
<reference evidence="2 3" key="1">
    <citation type="submission" date="2023-05" db="EMBL/GenBank/DDBJ databases">
        <title>Rombocin, a short stable natural nisin variant, displays selective antimicrobial activity against Listeria monocytogenes and employs dual mode of action to kill target bacterial strains.</title>
        <authorList>
            <person name="Wambui J."/>
            <person name="Stephan R."/>
            <person name="Kuipers O.P."/>
        </authorList>
    </citation>
    <scope>NUCLEOTIDE SEQUENCE [LARGE SCALE GENOMIC DNA]</scope>
    <source>
        <strain evidence="2 3">RC002</strain>
    </source>
</reference>
<evidence type="ECO:0000313" key="3">
    <source>
        <dbReference type="Proteomes" id="UP001301012"/>
    </source>
</evidence>
<evidence type="ECO:0000256" key="1">
    <source>
        <dbReference type="SAM" id="Phobius"/>
    </source>
</evidence>